<protein>
    <recommendedName>
        <fullName evidence="9">Transcriptional regulator, IclR family</fullName>
    </recommendedName>
</protein>
<feature type="region of interest" description="Disordered" evidence="4">
    <location>
        <begin position="1"/>
        <end position="21"/>
    </location>
</feature>
<evidence type="ECO:0000259" key="5">
    <source>
        <dbReference type="PROSITE" id="PS51077"/>
    </source>
</evidence>
<keyword evidence="8" id="KW-1185">Reference proteome</keyword>
<dbReference type="EMBL" id="MUXN01000023">
    <property type="protein sequence ID" value="OOC02959.1"/>
    <property type="molecule type" value="Genomic_DNA"/>
</dbReference>
<dbReference type="InterPro" id="IPR050707">
    <property type="entry name" value="HTH_MetabolicPath_Reg"/>
</dbReference>
<sequence>MDMAAVPARAQGRPAPERDSPVGRSFAILRAIREAGEPTTLSEIARRTGLPKSTAHRLLAELLVVAAVHKTNGRYELGQATQALAGSCDRGLATALRRVFRPLLTTVHTKTRYLVGLAIAVDSRIEWVDLRYDQESITLIQRIEENTDLCASAAGKALLAHNPTLITDSTPPTSLTSEMDQIRRNGTSENLSEARLGIMAMAAPLFRAAEQPIAALSIGSPRDRFQPEVAQTALRTASLHAHGLLRHHLY</sequence>
<reference evidence="7 8" key="1">
    <citation type="submission" date="2017-02" db="EMBL/GenBank/DDBJ databases">
        <title>Amycolatopsis azurea DSM 43854 draft genome.</title>
        <authorList>
            <person name="Mayilraj S."/>
        </authorList>
    </citation>
    <scope>NUCLEOTIDE SEQUENCE [LARGE SCALE GENOMIC DNA]</scope>
    <source>
        <strain evidence="7 8">DSM 43854</strain>
    </source>
</reference>
<dbReference type="PANTHER" id="PTHR30136:SF24">
    <property type="entry name" value="HTH-TYPE TRANSCRIPTIONAL REPRESSOR ALLR"/>
    <property type="match status" value="1"/>
</dbReference>
<evidence type="ECO:0000256" key="1">
    <source>
        <dbReference type="ARBA" id="ARBA00023015"/>
    </source>
</evidence>
<dbReference type="RefSeq" id="WP_039919304.1">
    <property type="nucleotide sequence ID" value="NZ_ANMG01000067.1"/>
</dbReference>
<dbReference type="InterPro" id="IPR014757">
    <property type="entry name" value="Tscrpt_reg_IclR_C"/>
</dbReference>
<keyword evidence="1" id="KW-0805">Transcription regulation</keyword>
<feature type="domain" description="HTH iclR-type" evidence="5">
    <location>
        <begin position="19"/>
        <end position="79"/>
    </location>
</feature>
<comment type="caution">
    <text evidence="7">The sequence shown here is derived from an EMBL/GenBank/DDBJ whole genome shotgun (WGS) entry which is preliminary data.</text>
</comment>
<dbReference type="Gene3D" id="3.30.450.40">
    <property type="match status" value="1"/>
</dbReference>
<evidence type="ECO:0008006" key="9">
    <source>
        <dbReference type="Google" id="ProtNLM"/>
    </source>
</evidence>
<evidence type="ECO:0000313" key="8">
    <source>
        <dbReference type="Proteomes" id="UP000188551"/>
    </source>
</evidence>
<dbReference type="SUPFAM" id="SSF55781">
    <property type="entry name" value="GAF domain-like"/>
    <property type="match status" value="1"/>
</dbReference>
<dbReference type="InterPro" id="IPR029016">
    <property type="entry name" value="GAF-like_dom_sf"/>
</dbReference>
<name>A0ABX3J7T9_9PSEU</name>
<dbReference type="Proteomes" id="UP000188551">
    <property type="component" value="Unassembled WGS sequence"/>
</dbReference>
<keyword evidence="3" id="KW-0804">Transcription</keyword>
<evidence type="ECO:0000259" key="6">
    <source>
        <dbReference type="PROSITE" id="PS51078"/>
    </source>
</evidence>
<keyword evidence="2" id="KW-0238">DNA-binding</keyword>
<dbReference type="SUPFAM" id="SSF46785">
    <property type="entry name" value="Winged helix' DNA-binding domain"/>
    <property type="match status" value="1"/>
</dbReference>
<evidence type="ECO:0000256" key="4">
    <source>
        <dbReference type="SAM" id="MobiDB-lite"/>
    </source>
</evidence>
<dbReference type="SMART" id="SM00346">
    <property type="entry name" value="HTH_ICLR"/>
    <property type="match status" value="1"/>
</dbReference>
<dbReference type="PROSITE" id="PS51077">
    <property type="entry name" value="HTH_ICLR"/>
    <property type="match status" value="1"/>
</dbReference>
<dbReference type="PANTHER" id="PTHR30136">
    <property type="entry name" value="HELIX-TURN-HELIX TRANSCRIPTIONAL REGULATOR, ICLR FAMILY"/>
    <property type="match status" value="1"/>
</dbReference>
<organism evidence="7 8">
    <name type="scientific">Amycolatopsis azurea DSM 43854</name>
    <dbReference type="NCBI Taxonomy" id="1238180"/>
    <lineage>
        <taxon>Bacteria</taxon>
        <taxon>Bacillati</taxon>
        <taxon>Actinomycetota</taxon>
        <taxon>Actinomycetes</taxon>
        <taxon>Pseudonocardiales</taxon>
        <taxon>Pseudonocardiaceae</taxon>
        <taxon>Amycolatopsis</taxon>
    </lineage>
</organism>
<evidence type="ECO:0000256" key="2">
    <source>
        <dbReference type="ARBA" id="ARBA00023125"/>
    </source>
</evidence>
<dbReference type="InterPro" id="IPR036390">
    <property type="entry name" value="WH_DNA-bd_sf"/>
</dbReference>
<evidence type="ECO:0000313" key="7">
    <source>
        <dbReference type="EMBL" id="OOC02959.1"/>
    </source>
</evidence>
<dbReference type="Pfam" id="PF01614">
    <property type="entry name" value="IclR_C"/>
    <property type="match status" value="1"/>
</dbReference>
<evidence type="ECO:0000256" key="3">
    <source>
        <dbReference type="ARBA" id="ARBA00023163"/>
    </source>
</evidence>
<dbReference type="Gene3D" id="1.10.10.10">
    <property type="entry name" value="Winged helix-like DNA-binding domain superfamily/Winged helix DNA-binding domain"/>
    <property type="match status" value="1"/>
</dbReference>
<proteinExistence type="predicted"/>
<gene>
    <name evidence="7" type="ORF">B0293_28690</name>
</gene>
<feature type="domain" description="IclR-ED" evidence="6">
    <location>
        <begin position="73"/>
        <end position="250"/>
    </location>
</feature>
<dbReference type="InterPro" id="IPR036388">
    <property type="entry name" value="WH-like_DNA-bd_sf"/>
</dbReference>
<accession>A0ABX3J7T9</accession>
<dbReference type="InterPro" id="IPR005471">
    <property type="entry name" value="Tscrpt_reg_IclR_N"/>
</dbReference>
<dbReference type="PROSITE" id="PS51078">
    <property type="entry name" value="ICLR_ED"/>
    <property type="match status" value="1"/>
</dbReference>
<dbReference type="Pfam" id="PF09339">
    <property type="entry name" value="HTH_IclR"/>
    <property type="match status" value="1"/>
</dbReference>